<organism evidence="1 2">
    <name type="scientific">Vibrio genomosp. F6 str. FF-238</name>
    <dbReference type="NCBI Taxonomy" id="1191298"/>
    <lineage>
        <taxon>Bacteria</taxon>
        <taxon>Pseudomonadati</taxon>
        <taxon>Pseudomonadota</taxon>
        <taxon>Gammaproteobacteria</taxon>
        <taxon>Vibrionales</taxon>
        <taxon>Vibrionaceae</taxon>
        <taxon>Vibrio</taxon>
    </lineage>
</organism>
<evidence type="ECO:0000313" key="2">
    <source>
        <dbReference type="Proteomes" id="UP000094165"/>
    </source>
</evidence>
<protein>
    <submittedName>
        <fullName evidence="1">Uncharacterized protein</fullName>
    </submittedName>
</protein>
<name>A0A1E5D500_9VIBR</name>
<proteinExistence type="predicted"/>
<dbReference type="Proteomes" id="UP000094165">
    <property type="component" value="Unassembled WGS sequence"/>
</dbReference>
<reference evidence="1 2" key="1">
    <citation type="journal article" date="2012" name="Science">
        <title>Ecological populations of bacteria act as socially cohesive units of antibiotic production and resistance.</title>
        <authorList>
            <person name="Cordero O.X."/>
            <person name="Wildschutte H."/>
            <person name="Kirkup B."/>
            <person name="Proehl S."/>
            <person name="Ngo L."/>
            <person name="Hussain F."/>
            <person name="Le Roux F."/>
            <person name="Mincer T."/>
            <person name="Polz M.F."/>
        </authorList>
    </citation>
    <scope>NUCLEOTIDE SEQUENCE [LARGE SCALE GENOMIC DNA]</scope>
    <source>
        <strain evidence="1 2">FF-238</strain>
    </source>
</reference>
<dbReference type="AlphaFoldDB" id="A0A1E5D500"/>
<dbReference type="RefSeq" id="WP_017054405.1">
    <property type="nucleotide sequence ID" value="NZ_AJYW02000041.1"/>
</dbReference>
<gene>
    <name evidence="1" type="ORF">A130_12680</name>
</gene>
<accession>A0A1E5D500</accession>
<keyword evidence="2" id="KW-1185">Reference proteome</keyword>
<sequence>MTSQSALFPMRLSTLIFGVSCFCVLPSYAADPSWLREALSSADGSLALESIKYDNTLFDCGLEKENEKFCSDVVRYYKTEVTAEIFFVENRFDKLVLNSAFSPLVYSDLQLNLRKDGYGLISIKIGNSFFDVEKKLLQSSPDAVDKKLITFLNSQPLSVPRILVWRHKSESLSQSKTVIMASDSSRIRIELREFDGN</sequence>
<dbReference type="EMBL" id="AJYW02000041">
    <property type="protein sequence ID" value="OEE78666.1"/>
    <property type="molecule type" value="Genomic_DNA"/>
</dbReference>
<evidence type="ECO:0000313" key="1">
    <source>
        <dbReference type="EMBL" id="OEE78666.1"/>
    </source>
</evidence>
<comment type="caution">
    <text evidence="1">The sequence shown here is derived from an EMBL/GenBank/DDBJ whole genome shotgun (WGS) entry which is preliminary data.</text>
</comment>